<evidence type="ECO:0000313" key="1">
    <source>
        <dbReference type="EMBL" id="KOF93499.1"/>
    </source>
</evidence>
<dbReference type="EMBL" id="KQ417147">
    <property type="protein sequence ID" value="KOF93499.1"/>
    <property type="molecule type" value="Genomic_DNA"/>
</dbReference>
<name>A0A0L8HWD4_OCTBM</name>
<organism evidence="1">
    <name type="scientific">Octopus bimaculoides</name>
    <name type="common">California two-spotted octopus</name>
    <dbReference type="NCBI Taxonomy" id="37653"/>
    <lineage>
        <taxon>Eukaryota</taxon>
        <taxon>Metazoa</taxon>
        <taxon>Spiralia</taxon>
        <taxon>Lophotrochozoa</taxon>
        <taxon>Mollusca</taxon>
        <taxon>Cephalopoda</taxon>
        <taxon>Coleoidea</taxon>
        <taxon>Octopodiformes</taxon>
        <taxon>Octopoda</taxon>
        <taxon>Incirrata</taxon>
        <taxon>Octopodidae</taxon>
        <taxon>Octopus</taxon>
    </lineage>
</organism>
<reference evidence="1" key="1">
    <citation type="submission" date="2015-07" db="EMBL/GenBank/DDBJ databases">
        <title>MeaNS - Measles Nucleotide Surveillance Program.</title>
        <authorList>
            <person name="Tran T."/>
            <person name="Druce J."/>
        </authorList>
    </citation>
    <scope>NUCLEOTIDE SEQUENCE</scope>
    <source>
        <strain evidence="1">UCB-OBI-ISO-001</strain>
        <tissue evidence="1">Gonad</tissue>
    </source>
</reference>
<accession>A0A0L8HWD4</accession>
<protein>
    <submittedName>
        <fullName evidence="1">Uncharacterized protein</fullName>
    </submittedName>
</protein>
<sequence>MRITTGKNVSKNVKEKHIQINEASSTLTISVSHNNKNTFIFHRCMNEFRGFEGVQNISRSLVLIVNSYYYFKNTQVVFVKLKFGNGKKSNYN</sequence>
<dbReference type="AlphaFoldDB" id="A0A0L8HWD4"/>
<proteinExistence type="predicted"/>
<gene>
    <name evidence="1" type="ORF">OCBIM_22004314mg</name>
</gene>